<keyword evidence="4" id="KW-0597">Phosphoprotein</keyword>
<keyword evidence="5" id="KW-0808">Transferase</keyword>
<dbReference type="KEGG" id="xya:ET471_13590"/>
<dbReference type="SMART" id="SM00388">
    <property type="entry name" value="HisKA"/>
    <property type="match status" value="1"/>
</dbReference>
<dbReference type="EMBL" id="CP035493">
    <property type="protein sequence ID" value="QAY70929.1"/>
    <property type="molecule type" value="Genomic_DNA"/>
</dbReference>
<keyword evidence="14" id="KW-1185">Reference proteome</keyword>
<evidence type="ECO:0000256" key="8">
    <source>
        <dbReference type="ARBA" id="ARBA00022989"/>
    </source>
</evidence>
<dbReference type="InterPro" id="IPR003661">
    <property type="entry name" value="HisK_dim/P_dom"/>
</dbReference>
<evidence type="ECO:0000256" key="11">
    <source>
        <dbReference type="SAM" id="Phobius"/>
    </source>
</evidence>
<dbReference type="AlphaFoldDB" id="A0A4P6F9H4"/>
<name>A0A4P6F9H4_9MICO</name>
<evidence type="ECO:0000256" key="9">
    <source>
        <dbReference type="ARBA" id="ARBA00023012"/>
    </source>
</evidence>
<dbReference type="OrthoDB" id="9786919at2"/>
<dbReference type="RefSeq" id="WP_129189159.1">
    <property type="nucleotide sequence ID" value="NZ_CP035493.1"/>
</dbReference>
<feature type="domain" description="Histidine kinase" evidence="12">
    <location>
        <begin position="118"/>
        <end position="332"/>
    </location>
</feature>
<dbReference type="InterPro" id="IPR003594">
    <property type="entry name" value="HATPase_dom"/>
</dbReference>
<dbReference type="PRINTS" id="PR00344">
    <property type="entry name" value="BCTRLSENSOR"/>
</dbReference>
<dbReference type="Pfam" id="PF02518">
    <property type="entry name" value="HATPase_c"/>
    <property type="match status" value="1"/>
</dbReference>
<dbReference type="SUPFAM" id="SSF55874">
    <property type="entry name" value="ATPase domain of HSP90 chaperone/DNA topoisomerase II/histidine kinase"/>
    <property type="match status" value="1"/>
</dbReference>
<evidence type="ECO:0000256" key="4">
    <source>
        <dbReference type="ARBA" id="ARBA00022553"/>
    </source>
</evidence>
<protein>
    <recommendedName>
        <fullName evidence="3">histidine kinase</fullName>
        <ecNumber evidence="3">2.7.13.3</ecNumber>
    </recommendedName>
</protein>
<dbReference type="Proteomes" id="UP000292118">
    <property type="component" value="Chromosome"/>
</dbReference>
<keyword evidence="7 13" id="KW-0418">Kinase</keyword>
<evidence type="ECO:0000313" key="13">
    <source>
        <dbReference type="EMBL" id="QAY70929.1"/>
    </source>
</evidence>
<dbReference type="Gene3D" id="3.30.565.10">
    <property type="entry name" value="Histidine kinase-like ATPase, C-terminal domain"/>
    <property type="match status" value="1"/>
</dbReference>
<dbReference type="PROSITE" id="PS50109">
    <property type="entry name" value="HIS_KIN"/>
    <property type="match status" value="1"/>
</dbReference>
<evidence type="ECO:0000256" key="5">
    <source>
        <dbReference type="ARBA" id="ARBA00022679"/>
    </source>
</evidence>
<comment type="subcellular location">
    <subcellularLocation>
        <location evidence="2">Cell membrane</location>
    </subcellularLocation>
</comment>
<evidence type="ECO:0000256" key="7">
    <source>
        <dbReference type="ARBA" id="ARBA00022777"/>
    </source>
</evidence>
<evidence type="ECO:0000256" key="2">
    <source>
        <dbReference type="ARBA" id="ARBA00004236"/>
    </source>
</evidence>
<dbReference type="InterPro" id="IPR036097">
    <property type="entry name" value="HisK_dim/P_sf"/>
</dbReference>
<keyword evidence="10 11" id="KW-0472">Membrane</keyword>
<sequence>MRRTQTGGGVVDSDAAAVRRAARTVNVQITAAAGLLALVIVGVAVVVIVLQSRPSELLEPVPPGQQRIYVDSRELVAALVVIGAGAVAAAGAVSRVVARRAVRPLGDALRIQRTFVADASHELRTPLAALDARIQLLQRRSEPGTPLGDGIRELRTDSRVLVDLVNDLLLAAETTPAAPATPTDAVAAAEAAVDSLRPLAAERAITIDVEHDPAVPVSMPEVSVRRCVTALVDNAVNHSPDHTRVVVRLTTDGTRARLAVTDHGAGIRGIDPERVFDRFAHADPPAHGGARRSGFGIGLALVRDLTVRNGGTVTVAETSERGTTIVVTLPAA</sequence>
<proteinExistence type="predicted"/>
<keyword evidence="6 11" id="KW-0812">Transmembrane</keyword>
<evidence type="ECO:0000313" key="14">
    <source>
        <dbReference type="Proteomes" id="UP000292118"/>
    </source>
</evidence>
<dbReference type="Pfam" id="PF00512">
    <property type="entry name" value="HisKA"/>
    <property type="match status" value="1"/>
</dbReference>
<dbReference type="EC" id="2.7.13.3" evidence="3"/>
<comment type="catalytic activity">
    <reaction evidence="1">
        <text>ATP + protein L-histidine = ADP + protein N-phospho-L-histidine.</text>
        <dbReference type="EC" id="2.7.13.3"/>
    </reaction>
</comment>
<dbReference type="GO" id="GO:0005886">
    <property type="term" value="C:plasma membrane"/>
    <property type="evidence" value="ECO:0007669"/>
    <property type="project" value="UniProtKB-SubCell"/>
</dbReference>
<dbReference type="InterPro" id="IPR004358">
    <property type="entry name" value="Sig_transdc_His_kin-like_C"/>
</dbReference>
<evidence type="ECO:0000256" key="6">
    <source>
        <dbReference type="ARBA" id="ARBA00022692"/>
    </source>
</evidence>
<evidence type="ECO:0000256" key="1">
    <source>
        <dbReference type="ARBA" id="ARBA00000085"/>
    </source>
</evidence>
<dbReference type="InterPro" id="IPR036890">
    <property type="entry name" value="HATPase_C_sf"/>
</dbReference>
<dbReference type="PANTHER" id="PTHR45436:SF5">
    <property type="entry name" value="SENSOR HISTIDINE KINASE TRCS"/>
    <property type="match status" value="1"/>
</dbReference>
<dbReference type="CDD" id="cd00082">
    <property type="entry name" value="HisKA"/>
    <property type="match status" value="1"/>
</dbReference>
<gene>
    <name evidence="13" type="ORF">ET471_13590</name>
</gene>
<organism evidence="13 14">
    <name type="scientific">Xylanimonas protaetiae</name>
    <dbReference type="NCBI Taxonomy" id="2509457"/>
    <lineage>
        <taxon>Bacteria</taxon>
        <taxon>Bacillati</taxon>
        <taxon>Actinomycetota</taxon>
        <taxon>Actinomycetes</taxon>
        <taxon>Micrococcales</taxon>
        <taxon>Promicromonosporaceae</taxon>
        <taxon>Xylanimonas</taxon>
    </lineage>
</organism>
<evidence type="ECO:0000256" key="3">
    <source>
        <dbReference type="ARBA" id="ARBA00012438"/>
    </source>
</evidence>
<dbReference type="SUPFAM" id="SSF47384">
    <property type="entry name" value="Homodimeric domain of signal transducing histidine kinase"/>
    <property type="match status" value="1"/>
</dbReference>
<accession>A0A4P6F9H4</accession>
<dbReference type="PANTHER" id="PTHR45436">
    <property type="entry name" value="SENSOR HISTIDINE KINASE YKOH"/>
    <property type="match status" value="1"/>
</dbReference>
<feature type="transmembrane region" description="Helical" evidence="11">
    <location>
        <begin position="75"/>
        <end position="93"/>
    </location>
</feature>
<reference evidence="13 14" key="1">
    <citation type="submission" date="2019-01" db="EMBL/GenBank/DDBJ databases">
        <title>Genome sequencing of strain FW10M-9.</title>
        <authorList>
            <person name="Heo J."/>
            <person name="Kim S.-J."/>
            <person name="Kim J.-S."/>
            <person name="Hong S.-B."/>
            <person name="Kwon S.-W."/>
        </authorList>
    </citation>
    <scope>NUCLEOTIDE SEQUENCE [LARGE SCALE GENOMIC DNA]</scope>
    <source>
        <strain evidence="13 14">FW10M-9</strain>
    </source>
</reference>
<feature type="transmembrane region" description="Helical" evidence="11">
    <location>
        <begin position="29"/>
        <end position="50"/>
    </location>
</feature>
<dbReference type="SMART" id="SM00387">
    <property type="entry name" value="HATPase_c"/>
    <property type="match status" value="1"/>
</dbReference>
<keyword evidence="8 11" id="KW-1133">Transmembrane helix</keyword>
<evidence type="ECO:0000256" key="10">
    <source>
        <dbReference type="ARBA" id="ARBA00023136"/>
    </source>
</evidence>
<dbReference type="Gene3D" id="1.10.287.130">
    <property type="match status" value="1"/>
</dbReference>
<evidence type="ECO:0000259" key="12">
    <source>
        <dbReference type="PROSITE" id="PS50109"/>
    </source>
</evidence>
<dbReference type="GO" id="GO:0000155">
    <property type="term" value="F:phosphorelay sensor kinase activity"/>
    <property type="evidence" value="ECO:0007669"/>
    <property type="project" value="InterPro"/>
</dbReference>
<dbReference type="InterPro" id="IPR050428">
    <property type="entry name" value="TCS_sensor_his_kinase"/>
</dbReference>
<keyword evidence="9" id="KW-0902">Two-component regulatory system</keyword>
<dbReference type="InterPro" id="IPR005467">
    <property type="entry name" value="His_kinase_dom"/>
</dbReference>